<dbReference type="Proteomes" id="UP000030635">
    <property type="component" value="Plasmid pCBJ"/>
</dbReference>
<name>A0A0A7G097_9CLOT</name>
<protein>
    <recommendedName>
        <fullName evidence="1">Pesticidal crystal protein Cry22Aa Ig-like domain-containing protein</fullName>
    </recommendedName>
</protein>
<dbReference type="Gene3D" id="2.60.40.10">
    <property type="entry name" value="Immunoglobulins"/>
    <property type="match status" value="2"/>
</dbReference>
<dbReference type="InterPro" id="IPR032179">
    <property type="entry name" value="Cry22Aa_Ig-like"/>
</dbReference>
<dbReference type="SUPFAM" id="SSF49373">
    <property type="entry name" value="Invasin/intimin cell-adhesion fragments"/>
    <property type="match status" value="1"/>
</dbReference>
<dbReference type="Pfam" id="PF16403">
    <property type="entry name" value="Bact_surface_Ig-like"/>
    <property type="match status" value="1"/>
</dbReference>
<dbReference type="InterPro" id="IPR008964">
    <property type="entry name" value="Invasin/intimin_cell_adhesion"/>
</dbReference>
<geneLocation type="plasmid" evidence="2 3">
    <name>pCBJ</name>
</geneLocation>
<evidence type="ECO:0000313" key="2">
    <source>
        <dbReference type="EMBL" id="AIY85273.1"/>
    </source>
</evidence>
<sequence>MSIRTVGLEDVYIPSNSNFNELEGVKFFKDNKEIISPKVEFINEIKEKNLITYTLDVDGSIYKFGRNVYVVDKAPLIKGVVDKNINLGDTFNLLDGITAVDGYGKDITKNIKVKGRVNNKKTGSNILIYSVEDEYGTITESTREVIVNEYKVNLSSIPQQFAPICVRCDDNGILQQTGDINGNNEPNQLTETFEVTEECNLIFLRYKDINIISVIKNNEVLNKQSYDLKDNALIFNPPIKDSTIIVTYKLKNSFSVNYGPGGDYIDLKLNCEIEPNLVEVNFECDEENNVRPIDHLSLNSIYNTNYDGFIYIDKNKYEEKYIKIHSSVKYLFSNIEDKTRMYVELLDFNKNPVYNKEVNITCDSGKIVKDFDKTDINGVIPFTYYAPTSNKTITIVAKCGKIKTSISLIIKERNL</sequence>
<dbReference type="AlphaFoldDB" id="A0A0A7G097"/>
<feature type="domain" description="Pesticidal crystal protein Cry22Aa Ig-like" evidence="1">
    <location>
        <begin position="77"/>
        <end position="147"/>
    </location>
</feature>
<gene>
    <name evidence="2" type="ORF">U729_3144</name>
</gene>
<dbReference type="HOGENOM" id="CLU_661741_0_0_9"/>
<evidence type="ECO:0000313" key="3">
    <source>
        <dbReference type="Proteomes" id="UP000030635"/>
    </source>
</evidence>
<organism evidence="2 3">
    <name type="scientific">Clostridium baratii str. Sullivan</name>
    <dbReference type="NCBI Taxonomy" id="1415775"/>
    <lineage>
        <taxon>Bacteria</taxon>
        <taxon>Bacillati</taxon>
        <taxon>Bacillota</taxon>
        <taxon>Clostridia</taxon>
        <taxon>Eubacteriales</taxon>
        <taxon>Clostridiaceae</taxon>
        <taxon>Clostridium</taxon>
    </lineage>
</organism>
<dbReference type="OrthoDB" id="1887208at2"/>
<keyword evidence="2" id="KW-0614">Plasmid</keyword>
<proteinExistence type="predicted"/>
<reference evidence="2 3" key="1">
    <citation type="journal article" date="2015" name="Infect. Genet. Evol.">
        <title>Genomic sequences of six botulinum neurotoxin-producing strains representing three clostridial species illustrate the mobility and diversity of botulinum neurotoxin genes.</title>
        <authorList>
            <person name="Smith T.J."/>
            <person name="Hill K.K."/>
            <person name="Xie G."/>
            <person name="Foley B.T."/>
            <person name="Williamson C.H."/>
            <person name="Foster J.T."/>
            <person name="Johnson S.L."/>
            <person name="Chertkov O."/>
            <person name="Teshima H."/>
            <person name="Gibbons H.S."/>
            <person name="Johnsky L.A."/>
            <person name="Karavis M.A."/>
            <person name="Smith L.A."/>
        </authorList>
    </citation>
    <scope>NUCLEOTIDE SEQUENCE [LARGE SCALE GENOMIC DNA]</scope>
    <source>
        <strain evidence="2">Sullivan</strain>
        <plasmid evidence="3">Plasmid pCBJ</plasmid>
    </source>
</reference>
<accession>A0A0A7G097</accession>
<dbReference type="InterPro" id="IPR013783">
    <property type="entry name" value="Ig-like_fold"/>
</dbReference>
<dbReference type="EMBL" id="CP006906">
    <property type="protein sequence ID" value="AIY85273.1"/>
    <property type="molecule type" value="Genomic_DNA"/>
</dbReference>
<dbReference type="KEGG" id="cbv:U729_3144"/>
<keyword evidence="3" id="KW-1185">Reference proteome</keyword>
<evidence type="ECO:0000259" key="1">
    <source>
        <dbReference type="Pfam" id="PF16403"/>
    </source>
</evidence>
<dbReference type="RefSeq" id="WP_040113645.1">
    <property type="nucleotide sequence ID" value="NZ_CP006906.1"/>
</dbReference>